<feature type="region of interest" description="Disordered" evidence="2">
    <location>
        <begin position="137"/>
        <end position="209"/>
    </location>
</feature>
<evidence type="ECO:0008006" key="5">
    <source>
        <dbReference type="Google" id="ProtNLM"/>
    </source>
</evidence>
<feature type="coiled-coil region" evidence="1">
    <location>
        <begin position="28"/>
        <end position="55"/>
    </location>
</feature>
<keyword evidence="1" id="KW-0175">Coiled coil</keyword>
<protein>
    <recommendedName>
        <fullName evidence="5">Fungal N-terminal domain-containing protein</fullName>
    </recommendedName>
</protein>
<evidence type="ECO:0000256" key="1">
    <source>
        <dbReference type="SAM" id="Coils"/>
    </source>
</evidence>
<evidence type="ECO:0000313" key="4">
    <source>
        <dbReference type="Proteomes" id="UP000813385"/>
    </source>
</evidence>
<proteinExistence type="predicted"/>
<comment type="caution">
    <text evidence="3">The sequence shown here is derived from an EMBL/GenBank/DDBJ whole genome shotgun (WGS) entry which is preliminary data.</text>
</comment>
<name>A0A8K0X3W4_9PEZI</name>
<keyword evidence="4" id="KW-1185">Reference proteome</keyword>
<organism evidence="3 4">
    <name type="scientific">Plectosphaerella cucumerina</name>
    <dbReference type="NCBI Taxonomy" id="40658"/>
    <lineage>
        <taxon>Eukaryota</taxon>
        <taxon>Fungi</taxon>
        <taxon>Dikarya</taxon>
        <taxon>Ascomycota</taxon>
        <taxon>Pezizomycotina</taxon>
        <taxon>Sordariomycetes</taxon>
        <taxon>Hypocreomycetidae</taxon>
        <taxon>Glomerellales</taxon>
        <taxon>Plectosphaerellaceae</taxon>
        <taxon>Plectosphaerella</taxon>
    </lineage>
</organism>
<accession>A0A8K0X3W4</accession>
<feature type="compositionally biased region" description="Polar residues" evidence="2">
    <location>
        <begin position="190"/>
        <end position="205"/>
    </location>
</feature>
<sequence>MAEVLGAVASASQLAVLTMGLLDTVRKIKGASETLRKYQQQLQEVQVLSESISRNPLLQTPDVDFHTRSILVSISQNNLERRLQRSWLSRTCTFLYKDRDLVDFFILLDRQKSSLSLVIENIQSRALHQIQSDIRAMSNSSPPFEKPSTPPDSDDETSPKPTFELLNPWVMDRSSTTSPARDQPDKSTRAPDNQAKTESNAAQRSTAEDEDTFAAFTAAIGYYEKNPKFMGCIYDQNEAHDRVIMHLGAVVDNGLVKDLKKPLVLNKSPDIYNENVSIGRGDGTYGVQRQYSQDETLSEENYQPVHHRAYYRRNRGVAVKVEGRNDCCAEAYP</sequence>
<reference evidence="3" key="1">
    <citation type="journal article" date="2021" name="Nat. Commun.">
        <title>Genetic determinants of endophytism in the Arabidopsis root mycobiome.</title>
        <authorList>
            <person name="Mesny F."/>
            <person name="Miyauchi S."/>
            <person name="Thiergart T."/>
            <person name="Pickel B."/>
            <person name="Atanasova L."/>
            <person name="Karlsson M."/>
            <person name="Huettel B."/>
            <person name="Barry K.W."/>
            <person name="Haridas S."/>
            <person name="Chen C."/>
            <person name="Bauer D."/>
            <person name="Andreopoulos W."/>
            <person name="Pangilinan J."/>
            <person name="LaButti K."/>
            <person name="Riley R."/>
            <person name="Lipzen A."/>
            <person name="Clum A."/>
            <person name="Drula E."/>
            <person name="Henrissat B."/>
            <person name="Kohler A."/>
            <person name="Grigoriev I.V."/>
            <person name="Martin F.M."/>
            <person name="Hacquard S."/>
        </authorList>
    </citation>
    <scope>NUCLEOTIDE SEQUENCE</scope>
    <source>
        <strain evidence="3">MPI-CAGE-AT-0016</strain>
    </source>
</reference>
<dbReference type="AlphaFoldDB" id="A0A8K0X3W4"/>
<evidence type="ECO:0000313" key="3">
    <source>
        <dbReference type="EMBL" id="KAH7363131.1"/>
    </source>
</evidence>
<dbReference type="OrthoDB" id="5069016at2759"/>
<dbReference type="EMBL" id="JAGPXD010000003">
    <property type="protein sequence ID" value="KAH7363131.1"/>
    <property type="molecule type" value="Genomic_DNA"/>
</dbReference>
<gene>
    <name evidence="3" type="ORF">B0T11DRAFT_298435</name>
</gene>
<evidence type="ECO:0000256" key="2">
    <source>
        <dbReference type="SAM" id="MobiDB-lite"/>
    </source>
</evidence>
<dbReference type="Proteomes" id="UP000813385">
    <property type="component" value="Unassembled WGS sequence"/>
</dbReference>